<feature type="domain" description="HTH cro/C1-type" evidence="1">
    <location>
        <begin position="58"/>
        <end position="93"/>
    </location>
</feature>
<evidence type="ECO:0000313" key="2">
    <source>
        <dbReference type="EMBL" id="AJD49775.1"/>
    </source>
</evidence>
<dbReference type="RefSeq" id="WP_008733044.1">
    <property type="nucleotide sequence ID" value="NZ_CP004387.1"/>
</dbReference>
<dbReference type="AlphaFoldDB" id="A0A0B4XSQ8"/>
<dbReference type="PROSITE" id="PS50943">
    <property type="entry name" value="HTH_CROC1"/>
    <property type="match status" value="1"/>
</dbReference>
<dbReference type="KEGG" id="apac:S7S_16815"/>
<protein>
    <submittedName>
        <fullName evidence="2">Transcriptional regulator</fullName>
    </submittedName>
</protein>
<evidence type="ECO:0000259" key="1">
    <source>
        <dbReference type="PROSITE" id="PS50943"/>
    </source>
</evidence>
<name>A0A0B4XSQ8_9GAMM</name>
<accession>A0A0B4XSQ8</accession>
<dbReference type="Gene3D" id="1.10.260.40">
    <property type="entry name" value="lambda repressor-like DNA-binding domains"/>
    <property type="match status" value="1"/>
</dbReference>
<dbReference type="Proteomes" id="UP000006764">
    <property type="component" value="Chromosome"/>
</dbReference>
<evidence type="ECO:0000313" key="3">
    <source>
        <dbReference type="Proteomes" id="UP000006764"/>
    </source>
</evidence>
<dbReference type="OrthoDB" id="7365244at2"/>
<dbReference type="CDD" id="cd00093">
    <property type="entry name" value="HTH_XRE"/>
    <property type="match status" value="1"/>
</dbReference>
<reference evidence="2 3" key="1">
    <citation type="journal article" date="2012" name="J. Bacteriol.">
        <title>Genome sequence of an alkane-degrading bacterium, Alcanivorax pacificus type strain W11-5, isolated from deep sea sediment.</title>
        <authorList>
            <person name="Lai Q."/>
            <person name="Shao Z."/>
        </authorList>
    </citation>
    <scope>NUCLEOTIDE SEQUENCE [LARGE SCALE GENOMIC DNA]</scope>
    <source>
        <strain evidence="2 3">W11-5</strain>
    </source>
</reference>
<dbReference type="STRING" id="391936.S7S_16815"/>
<sequence length="149" mass="16771">MLEYTSCGLQNIRLRNGYEERDTPYGKAVSIHDLEGLHRAIGVHIVHHNPNLLSAEEIRFLRKELDLPQAQLATLLDVAESSVRNWESGRNRIPGPADRVLRALYVEQVQGDGQVRQLLESISRINRHAYAARTLELEEADGGWHASAA</sequence>
<dbReference type="InterPro" id="IPR001387">
    <property type="entry name" value="Cro/C1-type_HTH"/>
</dbReference>
<dbReference type="SUPFAM" id="SSF47413">
    <property type="entry name" value="lambda repressor-like DNA-binding domains"/>
    <property type="match status" value="1"/>
</dbReference>
<dbReference type="HOGENOM" id="CLU_132679_0_0_6"/>
<dbReference type="EMBL" id="CP004387">
    <property type="protein sequence ID" value="AJD49775.1"/>
    <property type="molecule type" value="Genomic_DNA"/>
</dbReference>
<proteinExistence type="predicted"/>
<dbReference type="Pfam" id="PF01381">
    <property type="entry name" value="HTH_3"/>
    <property type="match status" value="1"/>
</dbReference>
<dbReference type="InterPro" id="IPR010982">
    <property type="entry name" value="Lambda_DNA-bd_dom_sf"/>
</dbReference>
<dbReference type="GO" id="GO:0003677">
    <property type="term" value="F:DNA binding"/>
    <property type="evidence" value="ECO:0007669"/>
    <property type="project" value="InterPro"/>
</dbReference>
<gene>
    <name evidence="2" type="ORF">S7S_16815</name>
</gene>
<keyword evidence="3" id="KW-1185">Reference proteome</keyword>
<organism evidence="2 3">
    <name type="scientific">Isoalcanivorax pacificus W11-5</name>
    <dbReference type="NCBI Taxonomy" id="391936"/>
    <lineage>
        <taxon>Bacteria</taxon>
        <taxon>Pseudomonadati</taxon>
        <taxon>Pseudomonadota</taxon>
        <taxon>Gammaproteobacteria</taxon>
        <taxon>Oceanospirillales</taxon>
        <taxon>Alcanivoracaceae</taxon>
        <taxon>Isoalcanivorax</taxon>
    </lineage>
</organism>